<dbReference type="OrthoDB" id="7413598at2"/>
<feature type="transmembrane region" description="Helical" evidence="2">
    <location>
        <begin position="335"/>
        <end position="356"/>
    </location>
</feature>
<keyword evidence="5" id="KW-1185">Reference proteome</keyword>
<gene>
    <name evidence="4" type="ORF">SAMN06297144_3226</name>
</gene>
<keyword evidence="2" id="KW-0472">Membrane</keyword>
<dbReference type="Pfam" id="PF07916">
    <property type="entry name" value="TraG_N"/>
    <property type="match status" value="1"/>
</dbReference>
<sequence>MGTVELFTIGGGEYIVAVLNAVAAWTGAGGYKSLLQVVMVMGLAYSVLIVAFNLDWKAWLHWFLQATLMYMVLMVPRLDVHVTDRINPSLAPAQVANVPIGLAMMASFTSQVGDYLIRSSELVFGLPGDLDYSRNGMIYGSRLFEATRSLRINDPEFAANLDEHFKQCVFYDVLLGRYSMETLAKAPDLWNAIAPGSQARAQRFLTRDGSGAVTSSIQTCREAYGTLSGQWNGMVDDLGRVFGRQLYPKQTADLARAKLFADLPVAYQYLTGVSASASTILRQSLTINAMQQAMHSAAGTSGTGSVDVYAQTRADIQTERTYGSIAHAAMKWVPVLNIVLTVVFYALFPVLFPLFLMPRSGPYALKGYLTGFFYLAAWGPLYVILHMVMMFKGAAEVASASSGSGLTLASFTGMTEANDDIGLLAGYLVASIPFLAGGIARGAMAISSQATSYLNPSQNAAEEAAREASTGNIALGNSSFDNQTVQTRQHDQWNQAPSFTYGAAQTRAFNDTGTLATSFAGNQLLDVPVSKLPFMPQVTQSVAAEAAKVASETRSRGETLSNQAVQSTSTAVTRFQEFRHAMSTDRSVSDSYGNEDRANISSTFSEVDQASRMLQSRFGLRAEVADSIAVESFVSGSASVEGGLGANFGAARIGASANLSGGKSKRWSDSDLASVSRDDARIDDALHQWSQTHGWSQNRDSFNRSMVTSGRSDVNSSTSGISSSMSEAFTRSAEARKFFEEARRVEERWSTSDGNGVQGSINTSDSFLRFAREEIFGTPLVYRSFDPANATHWASSDSQISSERDLLVTRYISRASETMRRDVQERLASPTATGLSSPSTSRIAGREADARQVGVHLSRSNSPSTTDLLPEVRSVQQQGEKIISRRHAELELRTQGAGSISREAAKAARDH</sequence>
<feature type="transmembrane region" description="Helical" evidence="2">
    <location>
        <begin position="368"/>
        <end position="385"/>
    </location>
</feature>
<protein>
    <submittedName>
        <fullName evidence="4">Conjugal transfer mating pair stabilization protein TraG</fullName>
    </submittedName>
</protein>
<dbReference type="InterPro" id="IPR012931">
    <property type="entry name" value="TraG_N_Proteobacteria"/>
</dbReference>
<feature type="compositionally biased region" description="Polar residues" evidence="1">
    <location>
        <begin position="830"/>
        <end position="842"/>
    </location>
</feature>
<feature type="transmembrane region" description="Helical" evidence="2">
    <location>
        <begin position="421"/>
        <end position="440"/>
    </location>
</feature>
<dbReference type="EMBL" id="OBMI01000003">
    <property type="protein sequence ID" value="SOB88086.1"/>
    <property type="molecule type" value="Genomic_DNA"/>
</dbReference>
<evidence type="ECO:0000313" key="5">
    <source>
        <dbReference type="Proteomes" id="UP000219494"/>
    </source>
</evidence>
<feature type="region of interest" description="Disordered" evidence="1">
    <location>
        <begin position="826"/>
        <end position="867"/>
    </location>
</feature>
<dbReference type="AlphaFoldDB" id="A0A285R1V0"/>
<feature type="transmembrane region" description="Helical" evidence="2">
    <location>
        <begin position="34"/>
        <end position="52"/>
    </location>
</feature>
<evidence type="ECO:0000256" key="1">
    <source>
        <dbReference type="SAM" id="MobiDB-lite"/>
    </source>
</evidence>
<feature type="transmembrane region" description="Helical" evidence="2">
    <location>
        <begin position="6"/>
        <end position="27"/>
    </location>
</feature>
<evidence type="ECO:0000256" key="2">
    <source>
        <dbReference type="SAM" id="Phobius"/>
    </source>
</evidence>
<feature type="domain" description="TraG N-terminal Proteobacteria" evidence="3">
    <location>
        <begin position="5"/>
        <end position="462"/>
    </location>
</feature>
<reference evidence="4 5" key="1">
    <citation type="submission" date="2017-07" db="EMBL/GenBank/DDBJ databases">
        <authorList>
            <person name="Sun Z.S."/>
            <person name="Albrecht U."/>
            <person name="Echele G."/>
            <person name="Lee C.C."/>
        </authorList>
    </citation>
    <scope>NUCLEOTIDE SEQUENCE [LARGE SCALE GENOMIC DNA]</scope>
    <source>
        <strain evidence="4 5">CGMCC 1.12672</strain>
    </source>
</reference>
<organism evidence="4 5">
    <name type="scientific">Sphingomonas guangdongensis</name>
    <dbReference type="NCBI Taxonomy" id="1141890"/>
    <lineage>
        <taxon>Bacteria</taxon>
        <taxon>Pseudomonadati</taxon>
        <taxon>Pseudomonadota</taxon>
        <taxon>Alphaproteobacteria</taxon>
        <taxon>Sphingomonadales</taxon>
        <taxon>Sphingomonadaceae</taxon>
        <taxon>Sphingomonas</taxon>
    </lineage>
</organism>
<name>A0A285R1V0_9SPHN</name>
<dbReference type="Proteomes" id="UP000219494">
    <property type="component" value="Unassembled WGS sequence"/>
</dbReference>
<keyword evidence="2" id="KW-0812">Transmembrane</keyword>
<feature type="compositionally biased region" description="Polar residues" evidence="1">
    <location>
        <begin position="858"/>
        <end position="867"/>
    </location>
</feature>
<dbReference type="RefSeq" id="WP_097064893.1">
    <property type="nucleotide sequence ID" value="NZ_OBMI01000003.1"/>
</dbReference>
<evidence type="ECO:0000259" key="3">
    <source>
        <dbReference type="Pfam" id="PF07916"/>
    </source>
</evidence>
<keyword evidence="2" id="KW-1133">Transmembrane helix</keyword>
<accession>A0A285R1V0</accession>
<evidence type="ECO:0000313" key="4">
    <source>
        <dbReference type="EMBL" id="SOB88086.1"/>
    </source>
</evidence>
<proteinExistence type="predicted"/>